<keyword evidence="8" id="KW-0464">Manganese</keyword>
<feature type="non-terminal residue" evidence="12">
    <location>
        <position position="460"/>
    </location>
</feature>
<dbReference type="Proteomes" id="UP000079169">
    <property type="component" value="Unplaced"/>
</dbReference>
<feature type="active site" evidence="6">
    <location>
        <position position="265"/>
    </location>
</feature>
<organism evidence="11 12">
    <name type="scientific">Diaphorina citri</name>
    <name type="common">Asian citrus psyllid</name>
    <dbReference type="NCBI Taxonomy" id="121845"/>
    <lineage>
        <taxon>Eukaryota</taxon>
        <taxon>Metazoa</taxon>
        <taxon>Ecdysozoa</taxon>
        <taxon>Arthropoda</taxon>
        <taxon>Hexapoda</taxon>
        <taxon>Insecta</taxon>
        <taxon>Pterygota</taxon>
        <taxon>Neoptera</taxon>
        <taxon>Paraneoptera</taxon>
        <taxon>Hemiptera</taxon>
        <taxon>Sternorrhyncha</taxon>
        <taxon>Psylloidea</taxon>
        <taxon>Psyllidae</taxon>
        <taxon>Diaphorininae</taxon>
        <taxon>Diaphorina</taxon>
    </lineage>
</organism>
<feature type="binding site" evidence="7">
    <location>
        <begin position="202"/>
        <end position="205"/>
    </location>
    <ligand>
        <name>ATP</name>
        <dbReference type="ChEBI" id="CHEBI:30616"/>
    </ligand>
</feature>
<evidence type="ECO:0000313" key="11">
    <source>
        <dbReference type="Proteomes" id="UP000079169"/>
    </source>
</evidence>
<keyword evidence="3" id="KW-0333">Golgi apparatus</keyword>
<feature type="binding site" evidence="7">
    <location>
        <position position="105"/>
    </location>
    <ligand>
        <name>ATP</name>
        <dbReference type="ChEBI" id="CHEBI:30616"/>
    </ligand>
</feature>
<name>A0A3Q0J785_DIACI</name>
<dbReference type="PANTHER" id="PTHR12450:SF14">
    <property type="entry name" value="GLYCOSAMINOGLYCAN XYLOSYLKINASE"/>
    <property type="match status" value="1"/>
</dbReference>
<protein>
    <submittedName>
        <fullName evidence="12">Glycosaminoglycan xylosylkinase</fullName>
    </submittedName>
</protein>
<dbReference type="GO" id="GO:0005524">
    <property type="term" value="F:ATP binding"/>
    <property type="evidence" value="ECO:0007669"/>
    <property type="project" value="UniProtKB-KW"/>
</dbReference>
<dbReference type="KEGG" id="dci:103515993"/>
<dbReference type="InterPro" id="IPR009581">
    <property type="entry name" value="FAM20_C"/>
</dbReference>
<keyword evidence="4" id="KW-1015">Disulfide bond</keyword>
<keyword evidence="11" id="KW-1185">Reference proteome</keyword>
<evidence type="ECO:0000256" key="3">
    <source>
        <dbReference type="ARBA" id="ARBA00023034"/>
    </source>
</evidence>
<dbReference type="PaxDb" id="121845-A0A3Q0J785"/>
<dbReference type="AlphaFoldDB" id="A0A3Q0J785"/>
<dbReference type="GO" id="GO:0046872">
    <property type="term" value="F:metal ion binding"/>
    <property type="evidence" value="ECO:0007669"/>
    <property type="project" value="UniProtKB-KW"/>
</dbReference>
<comment type="cofactor">
    <cofactor evidence="8">
        <name>Mn(2+)</name>
        <dbReference type="ChEBI" id="CHEBI:29035"/>
    </cofactor>
</comment>
<keyword evidence="7" id="KW-0547">Nucleotide-binding</keyword>
<feature type="compositionally biased region" description="Low complexity" evidence="9">
    <location>
        <begin position="337"/>
        <end position="361"/>
    </location>
</feature>
<keyword evidence="5" id="KW-0325">Glycoprotein</keyword>
<evidence type="ECO:0000256" key="2">
    <source>
        <dbReference type="ARBA" id="ARBA00006557"/>
    </source>
</evidence>
<dbReference type="Pfam" id="PF06702">
    <property type="entry name" value="Fam20C"/>
    <property type="match status" value="2"/>
</dbReference>
<feature type="domain" description="FAM20 C-terminal" evidence="10">
    <location>
        <begin position="169"/>
        <end position="285"/>
    </location>
</feature>
<sequence length="460" mass="52290">MKILHGSTKISPSDITELNAWLIHHSTDTTPTQPKTNEAHHYLNLIGRLSGFLCDSTVVYTDLMTKGTQLKFLLTLAHPSDGKNNHGKVKAITNTEKHTLRAVFKPKWYSNNITFPGVVDGKDRHYGEYIGFLLSLILELYTVPVTLLRSFPMSHFLATASPRLNTTYFPGPHNTSCYMGKCLYCTRDEALCAGKTVAGAGILYLENTPVEKLPSPYQRSYGGKTKAWERDEKYCLDNVAQRYDREFILDLVDVAVFDFLMQNGDRHHLEKTKVNWSEPKDVHNDANIDINRNNRYGNIDAKENTDTDDGIESRNDRYLSNIDSDKNNRYGNIDETNNNAKNDGNLNNIESNNIDNNQNNGYNNIESNNIDKNKNNRNINIKNYLDNGKSFGNPALDNLDILAPLYQCCVLRVSTYNRLVQLRGGLMIKILRQMSGECNGEEVLTEDQWRGMQRRLTCCV</sequence>
<evidence type="ECO:0000256" key="1">
    <source>
        <dbReference type="ARBA" id="ARBA00004555"/>
    </source>
</evidence>
<comment type="similarity">
    <text evidence="2">Belongs to the FAM20 family.</text>
</comment>
<keyword evidence="8" id="KW-0479">Metal-binding</keyword>
<evidence type="ECO:0000256" key="7">
    <source>
        <dbReference type="PIRSR" id="PIRSR624869-2"/>
    </source>
</evidence>
<keyword evidence="7" id="KW-0067">ATP-binding</keyword>
<dbReference type="RefSeq" id="XP_026684311.1">
    <property type="nucleotide sequence ID" value="XM_026828510.1"/>
</dbReference>
<feature type="binding site" evidence="7">
    <location>
        <position position="270"/>
    </location>
    <ligand>
        <name>ATP</name>
        <dbReference type="ChEBI" id="CHEBI:30616"/>
    </ligand>
</feature>
<evidence type="ECO:0000256" key="8">
    <source>
        <dbReference type="PIRSR" id="PIRSR624869-3"/>
    </source>
</evidence>
<dbReference type="PANTHER" id="PTHR12450">
    <property type="entry name" value="DENTIN MATRIX PROTEIN 4 PROTEIN FAM20"/>
    <property type="match status" value="1"/>
</dbReference>
<feature type="domain" description="FAM20 C-terminal" evidence="10">
    <location>
        <begin position="374"/>
        <end position="458"/>
    </location>
</feature>
<dbReference type="GO" id="GO:0005794">
    <property type="term" value="C:Golgi apparatus"/>
    <property type="evidence" value="ECO:0007669"/>
    <property type="project" value="UniProtKB-SubCell"/>
</dbReference>
<dbReference type="GeneID" id="103515993"/>
<dbReference type="STRING" id="121845.A0A3Q0J785"/>
<dbReference type="GO" id="GO:0016773">
    <property type="term" value="F:phosphotransferase activity, alcohol group as acceptor"/>
    <property type="evidence" value="ECO:0007669"/>
    <property type="project" value="TreeGrafter"/>
</dbReference>
<evidence type="ECO:0000256" key="6">
    <source>
        <dbReference type="PIRSR" id="PIRSR624869-1"/>
    </source>
</evidence>
<feature type="binding site" evidence="8">
    <location>
        <position position="123"/>
    </location>
    <ligand>
        <name>Mn(2+)</name>
        <dbReference type="ChEBI" id="CHEBI:29035"/>
    </ligand>
</feature>
<comment type="subcellular location">
    <subcellularLocation>
        <location evidence="1">Golgi apparatus</location>
    </subcellularLocation>
</comment>
<feature type="region of interest" description="Disordered" evidence="9">
    <location>
        <begin position="299"/>
        <end position="361"/>
    </location>
</feature>
<evidence type="ECO:0000259" key="10">
    <source>
        <dbReference type="Pfam" id="PF06702"/>
    </source>
</evidence>
<gene>
    <name evidence="12" type="primary">LOC103515993</name>
</gene>
<evidence type="ECO:0000256" key="9">
    <source>
        <dbReference type="SAM" id="MobiDB-lite"/>
    </source>
</evidence>
<evidence type="ECO:0000256" key="4">
    <source>
        <dbReference type="ARBA" id="ARBA00023157"/>
    </source>
</evidence>
<dbReference type="InterPro" id="IPR024869">
    <property type="entry name" value="FAM20"/>
</dbReference>
<proteinExistence type="inferred from homology"/>
<evidence type="ECO:0000313" key="12">
    <source>
        <dbReference type="RefSeq" id="XP_026684311.1"/>
    </source>
</evidence>
<feature type="compositionally biased region" description="Basic and acidic residues" evidence="9">
    <location>
        <begin position="300"/>
        <end position="328"/>
    </location>
</feature>
<accession>A0A3Q0J785</accession>
<evidence type="ECO:0000256" key="5">
    <source>
        <dbReference type="ARBA" id="ARBA00023180"/>
    </source>
</evidence>
<reference evidence="12" key="1">
    <citation type="submission" date="2025-08" db="UniProtKB">
        <authorList>
            <consortium name="RefSeq"/>
        </authorList>
    </citation>
    <scope>IDENTIFICATION</scope>
</reference>